<dbReference type="GO" id="GO:0016491">
    <property type="term" value="F:oxidoreductase activity"/>
    <property type="evidence" value="ECO:0007669"/>
    <property type="project" value="UniProtKB-KW"/>
</dbReference>
<dbReference type="PANTHER" id="PTHR43400">
    <property type="entry name" value="FUMARATE REDUCTASE"/>
    <property type="match status" value="1"/>
</dbReference>
<evidence type="ECO:0000313" key="7">
    <source>
        <dbReference type="EMBL" id="PGH21582.1"/>
    </source>
</evidence>
<dbReference type="OrthoDB" id="7777654at2759"/>
<dbReference type="SUPFAM" id="SSF56425">
    <property type="entry name" value="Succinate dehydrogenase/fumarate reductase flavoprotein, catalytic domain"/>
    <property type="match status" value="1"/>
</dbReference>
<dbReference type="Gene3D" id="3.50.50.60">
    <property type="entry name" value="FAD/NAD(P)-binding domain"/>
    <property type="match status" value="2"/>
</dbReference>
<dbReference type="SUPFAM" id="SSF51905">
    <property type="entry name" value="FAD/NAD(P)-binding domain"/>
    <property type="match status" value="1"/>
</dbReference>
<evidence type="ECO:0000256" key="4">
    <source>
        <dbReference type="ARBA" id="ARBA00023002"/>
    </source>
</evidence>
<dbReference type="InterPro" id="IPR027477">
    <property type="entry name" value="Succ_DH/fumarate_Rdtase_cat_sf"/>
</dbReference>
<dbReference type="InterPro" id="IPR003953">
    <property type="entry name" value="FAD-dep_OxRdtase_2_FAD-bd"/>
</dbReference>
<gene>
    <name evidence="7" type="ORF">AJ80_03142</name>
</gene>
<dbReference type="InterPro" id="IPR050315">
    <property type="entry name" value="FAD-oxidoreductase_2"/>
</dbReference>
<organism evidence="7 8">
    <name type="scientific">Polytolypa hystricis (strain UAMH7299)</name>
    <dbReference type="NCBI Taxonomy" id="1447883"/>
    <lineage>
        <taxon>Eukaryota</taxon>
        <taxon>Fungi</taxon>
        <taxon>Dikarya</taxon>
        <taxon>Ascomycota</taxon>
        <taxon>Pezizomycotina</taxon>
        <taxon>Eurotiomycetes</taxon>
        <taxon>Eurotiomycetidae</taxon>
        <taxon>Onygenales</taxon>
        <taxon>Onygenales incertae sedis</taxon>
        <taxon>Polytolypa</taxon>
    </lineage>
</organism>
<comment type="similarity">
    <text evidence="5">Belongs to the FAD-dependent oxidoreductase 2 family. 3-oxosteroid dehydrogenase subfamily.</text>
</comment>
<dbReference type="Gene3D" id="3.90.700.10">
    <property type="entry name" value="Succinate dehydrogenase/fumarate reductase flavoprotein, catalytic domain"/>
    <property type="match status" value="1"/>
</dbReference>
<evidence type="ECO:0000256" key="2">
    <source>
        <dbReference type="ARBA" id="ARBA00022630"/>
    </source>
</evidence>
<evidence type="ECO:0000313" key="8">
    <source>
        <dbReference type="Proteomes" id="UP000224634"/>
    </source>
</evidence>
<proteinExistence type="inferred from homology"/>
<dbReference type="STRING" id="1447883.A0A2B7YL49"/>
<dbReference type="Proteomes" id="UP000224634">
    <property type="component" value="Unassembled WGS sequence"/>
</dbReference>
<evidence type="ECO:0000259" key="6">
    <source>
        <dbReference type="Pfam" id="PF00890"/>
    </source>
</evidence>
<dbReference type="GO" id="GO:0008202">
    <property type="term" value="P:steroid metabolic process"/>
    <property type="evidence" value="ECO:0007669"/>
    <property type="project" value="UniProtKB-ARBA"/>
</dbReference>
<dbReference type="FunFam" id="3.50.50.60:FF:000208">
    <property type="entry name" value="3-ketosteroid dehydrogenase"/>
    <property type="match status" value="1"/>
</dbReference>
<accession>A0A2B7YL49</accession>
<dbReference type="PANTHER" id="PTHR43400:SF10">
    <property type="entry name" value="3-OXOSTEROID 1-DEHYDROGENASE"/>
    <property type="match status" value="1"/>
</dbReference>
<dbReference type="AlphaFoldDB" id="A0A2B7YL49"/>
<keyword evidence="3" id="KW-0274">FAD</keyword>
<evidence type="ECO:0000256" key="1">
    <source>
        <dbReference type="ARBA" id="ARBA00001974"/>
    </source>
</evidence>
<keyword evidence="2" id="KW-0285">Flavoprotein</keyword>
<protein>
    <recommendedName>
        <fullName evidence="6">FAD-dependent oxidoreductase 2 FAD-binding domain-containing protein</fullName>
    </recommendedName>
</protein>
<dbReference type="Pfam" id="PF00890">
    <property type="entry name" value="FAD_binding_2"/>
    <property type="match status" value="1"/>
</dbReference>
<sequence length="597" mass="65114">MNICLSTRLPFCIRISVQKPTSSAAIFRQGTRRRCFANEVRPAQCDETTDVLIVGSGGAGLSAALRAHSHGLNPLIIEKLSKVGGTTAYSGGCLWIPGNHVSKAAGVKDNLEDALGYLNKLIGDVGPASSMERRVAYLENGPKLVSFLENQGFVWNSCTMYPDYHPDIPGGMAGGRSIDTGVFDLRKLGKWQQHLLSNPDMPTIPMQADEAGLLTLFRTSPEAFWNLVRFAISRIILPRLLGKQPCTMGKGLAAQLLHLNIQRETKIYRDTSLVSLLEENGSVIGAVVNRDGQEISIRARRGVLLTAGGFARNREMRQKYQQKEVNSDWSLVAPGDTGDAVRAGMEIGAATALMEDSWWTPIFKHPESEIGTFCLAERSLPHSILVDSSGQRFTNEAESYNDLGHNQFARHAKVDAVPAWMIADSTFRKKYFFAGLPPGNTPQKAISSGFIKKADSVEELARRINVNPKGLLSTVERFNQMARTGIDEDFGRGSNAYENFYGDPLVKPNPNLGPIEKPPFYAARLYPGDIGTKGGLLTDEYARVVHQNGKPIPGLYAAGNTTASVMGHRYPGAGGTLGPAFTFAYIAVNHIFEKSSR</sequence>
<reference evidence="7 8" key="1">
    <citation type="submission" date="2017-10" db="EMBL/GenBank/DDBJ databases">
        <title>Comparative genomics in systemic dimorphic fungi from Ajellomycetaceae.</title>
        <authorList>
            <person name="Munoz J.F."/>
            <person name="Mcewen J.G."/>
            <person name="Clay O.K."/>
            <person name="Cuomo C.A."/>
        </authorList>
    </citation>
    <scope>NUCLEOTIDE SEQUENCE [LARGE SCALE GENOMIC DNA]</scope>
    <source>
        <strain evidence="7 8">UAMH7299</strain>
    </source>
</reference>
<comment type="cofactor">
    <cofactor evidence="1">
        <name>FAD</name>
        <dbReference type="ChEBI" id="CHEBI:57692"/>
    </cofactor>
</comment>
<dbReference type="EMBL" id="PDNA01000033">
    <property type="protein sequence ID" value="PGH21582.1"/>
    <property type="molecule type" value="Genomic_DNA"/>
</dbReference>
<evidence type="ECO:0000256" key="3">
    <source>
        <dbReference type="ARBA" id="ARBA00022827"/>
    </source>
</evidence>
<feature type="domain" description="FAD-dependent oxidoreductase 2 FAD-binding" evidence="6">
    <location>
        <begin position="50"/>
        <end position="577"/>
    </location>
</feature>
<comment type="caution">
    <text evidence="7">The sequence shown here is derived from an EMBL/GenBank/DDBJ whole genome shotgun (WGS) entry which is preliminary data.</text>
</comment>
<name>A0A2B7YL49_POLH7</name>
<evidence type="ECO:0000256" key="5">
    <source>
        <dbReference type="ARBA" id="ARBA00061147"/>
    </source>
</evidence>
<keyword evidence="4" id="KW-0560">Oxidoreductase</keyword>
<keyword evidence="8" id="KW-1185">Reference proteome</keyword>
<dbReference type="InterPro" id="IPR036188">
    <property type="entry name" value="FAD/NAD-bd_sf"/>
</dbReference>